<organism evidence="1">
    <name type="scientific">Shigella boydii</name>
    <dbReference type="NCBI Taxonomy" id="621"/>
    <lineage>
        <taxon>Bacteria</taxon>
        <taxon>Pseudomonadati</taxon>
        <taxon>Pseudomonadota</taxon>
        <taxon>Gammaproteobacteria</taxon>
        <taxon>Enterobacterales</taxon>
        <taxon>Enterobacteriaceae</taxon>
        <taxon>Shigella</taxon>
    </lineage>
</organism>
<reference evidence="1" key="1">
    <citation type="submission" date="2017-02" db="EMBL/GenBank/DDBJ databases">
        <title>Shigella draft genomes.</title>
        <authorList>
            <person name="Weis A.M."/>
            <person name="Weimer B.C."/>
            <person name="Gilpin B."/>
        </authorList>
    </citation>
    <scope>NUCLEOTIDE SEQUENCE [LARGE SCALE GENOMIC DNA]</scope>
    <source>
        <strain evidence="1">BCW_4868</strain>
    </source>
</reference>
<dbReference type="InterPro" id="IPR038713">
    <property type="entry name" value="Terminase_Gp1_N_sf"/>
</dbReference>
<dbReference type="InterPro" id="IPR005335">
    <property type="entry name" value="Terminase_ssu"/>
</dbReference>
<dbReference type="GO" id="GO:0051276">
    <property type="term" value="P:chromosome organization"/>
    <property type="evidence" value="ECO:0007669"/>
    <property type="project" value="InterPro"/>
</dbReference>
<gene>
    <name evidence="1" type="ORF">AJR17_005415</name>
</gene>
<proteinExistence type="predicted"/>
<dbReference type="AlphaFoldDB" id="A0A1S9JKZ1"/>
<dbReference type="EMBL" id="MSJS02000018">
    <property type="protein sequence ID" value="OOO83576.1"/>
    <property type="molecule type" value="Genomic_DNA"/>
</dbReference>
<accession>A0A1S9JKZ1</accession>
<sequence>MHGINDQKKRFADALSRGANPTEAAIHAGYSEKTARVKGWQLSNDPEVKKYLKAVTSDVTFQVTKPKKVTKKVTEKVTPERASINTIEMMDNGLPDPIKAMGRILIDNMDTDPKLALDAAFKLAQFTHRKIGSIGKKEVKKLNAASVSSNRIPIPKPPTGLKH</sequence>
<comment type="caution">
    <text evidence="1">The sequence shown here is derived from an EMBL/GenBank/DDBJ whole genome shotgun (WGS) entry which is preliminary data.</text>
</comment>
<dbReference type="Pfam" id="PF03592">
    <property type="entry name" value="Terminase_2"/>
    <property type="match status" value="1"/>
</dbReference>
<name>A0A1S9JKZ1_SHIBO</name>
<dbReference type="Proteomes" id="UP000868349">
    <property type="component" value="Unassembled WGS sequence"/>
</dbReference>
<evidence type="ECO:0000313" key="1">
    <source>
        <dbReference type="EMBL" id="OOO83576.1"/>
    </source>
</evidence>
<dbReference type="RefSeq" id="WP_075331885.1">
    <property type="nucleotide sequence ID" value="NZ_MSJS02000018.1"/>
</dbReference>
<protein>
    <submittedName>
        <fullName evidence="1">Terminase</fullName>
    </submittedName>
</protein>
<dbReference type="Gene3D" id="1.10.10.1400">
    <property type="entry name" value="Terminase, small subunit, N-terminal DNA-binding domain, HTH motif"/>
    <property type="match status" value="1"/>
</dbReference>